<dbReference type="InterPro" id="IPR043128">
    <property type="entry name" value="Rev_trsase/Diguanyl_cyclase"/>
</dbReference>
<dbReference type="CDD" id="cd01949">
    <property type="entry name" value="GGDEF"/>
    <property type="match status" value="1"/>
</dbReference>
<dbReference type="Gene3D" id="3.30.70.270">
    <property type="match status" value="1"/>
</dbReference>
<dbReference type="InterPro" id="IPR035919">
    <property type="entry name" value="EAL_sf"/>
</dbReference>
<feature type="transmembrane region" description="Helical" evidence="1">
    <location>
        <begin position="212"/>
        <end position="231"/>
    </location>
</feature>
<sequence length="768" mass="81770">MELLVGEDRRRRAATPRPDAWLVWTLIVLVAASAVQTFAAGVAGVRTPVGDIVGALSFAAPTVLCWVSVSRATARRTELILTALAVSAYSLSGVLFSLVYLVFAGVATDPLAIVATALFFSFYPLMVAALAVLVHRQKGRLSWGLTLDSTVGALGAASLLVVLLGPSIDRAFAQPFSLDSFVAAANPLLDIVVIAALAGVAASRSISAGRNWLLLTMGLLLFAAADIGFALTGMTIEGSYSTASPFDLGWIAGLALMALWAHRSARPVSTAPGIRNAAVARWALSLPVLATTAGLAVLLIASEVEVSPFAISLAAAAVILAAARTTMAFQELRRMGDMRRQARTDDLTGLPNRRALYAEVPLSLTSGADRALLLLDLDRFKEVNDSLGHDVGDQLLVQVGTRLASNVRGTDLVARLGGDEFAILLADAGEAEAVVVAGTLREVLARPYLLEGITLQTTVSIGIALYPGQALDLTGLLRKADMAMYKAKETRSGHRVYDMSVDSHGAARLRTLQELRVALDERQLVVYYQPKVDLATGAVRGVESLVRWNHPVRGLVQPGDFLSIVEEAGLMNAMTQQVLDMALDQAEVWHARSADLTVAVNLTASALVDAELPERIAAMLADRGLPASALILEITEEFLLEDRVRTTAILTRLRAGGIRIAIDDFGTGYSSLAYLRDLPVDELKLDRSIVSPMRDDPRAAALVSSTIELAHSLGLTMVAEGVEDAEVYAGLARYGCDEAQGFHMSRPMPADELDSWLAERRLDLAAAP</sequence>
<dbReference type="CDD" id="cd01948">
    <property type="entry name" value="EAL"/>
    <property type="match status" value="1"/>
</dbReference>
<feature type="transmembrane region" description="Helical" evidence="1">
    <location>
        <begin position="308"/>
        <end position="329"/>
    </location>
</feature>
<protein>
    <submittedName>
        <fullName evidence="4">EAL domain-containing protein</fullName>
    </submittedName>
</protein>
<dbReference type="Gene3D" id="3.20.20.450">
    <property type="entry name" value="EAL domain"/>
    <property type="match status" value="1"/>
</dbReference>
<dbReference type="Pfam" id="PF00990">
    <property type="entry name" value="GGDEF"/>
    <property type="match status" value="1"/>
</dbReference>
<keyword evidence="1" id="KW-0812">Transmembrane</keyword>
<dbReference type="Pfam" id="PF00563">
    <property type="entry name" value="EAL"/>
    <property type="match status" value="1"/>
</dbReference>
<dbReference type="InterPro" id="IPR052155">
    <property type="entry name" value="Biofilm_reg_signaling"/>
</dbReference>
<dbReference type="Proteomes" id="UP001165341">
    <property type="component" value="Unassembled WGS sequence"/>
</dbReference>
<comment type="caution">
    <text evidence="4">The sequence shown here is derived from an EMBL/GenBank/DDBJ whole genome shotgun (WGS) entry which is preliminary data.</text>
</comment>
<evidence type="ECO:0000313" key="4">
    <source>
        <dbReference type="EMBL" id="MCI4658314.1"/>
    </source>
</evidence>
<dbReference type="NCBIfam" id="TIGR00254">
    <property type="entry name" value="GGDEF"/>
    <property type="match status" value="1"/>
</dbReference>
<dbReference type="PROSITE" id="PS50883">
    <property type="entry name" value="EAL"/>
    <property type="match status" value="1"/>
</dbReference>
<dbReference type="SUPFAM" id="SSF141868">
    <property type="entry name" value="EAL domain-like"/>
    <property type="match status" value="1"/>
</dbReference>
<evidence type="ECO:0000259" key="2">
    <source>
        <dbReference type="PROSITE" id="PS50883"/>
    </source>
</evidence>
<gene>
    <name evidence="4" type="ORF">MQH31_10900</name>
</gene>
<name>A0AA41UHD7_9MICO</name>
<evidence type="ECO:0000259" key="3">
    <source>
        <dbReference type="PROSITE" id="PS50887"/>
    </source>
</evidence>
<dbReference type="InterPro" id="IPR001633">
    <property type="entry name" value="EAL_dom"/>
</dbReference>
<organism evidence="4 5">
    <name type="scientific">Cryobacterium zhongshanensis</name>
    <dbReference type="NCBI Taxonomy" id="2928153"/>
    <lineage>
        <taxon>Bacteria</taxon>
        <taxon>Bacillati</taxon>
        <taxon>Actinomycetota</taxon>
        <taxon>Actinomycetes</taxon>
        <taxon>Micrococcales</taxon>
        <taxon>Microbacteriaceae</taxon>
        <taxon>Cryobacterium</taxon>
    </lineage>
</organism>
<reference evidence="4" key="1">
    <citation type="submission" date="2022-03" db="EMBL/GenBank/DDBJ databases">
        <title>Cryobacterium sp. nov. strain ZS14-85, isolated from Antarctic soil.</title>
        <authorList>
            <person name="Li J."/>
            <person name="Niu G."/>
        </authorList>
    </citation>
    <scope>NUCLEOTIDE SEQUENCE</scope>
    <source>
        <strain evidence="4">ZS14-85</strain>
    </source>
</reference>
<dbReference type="SMART" id="SM00052">
    <property type="entry name" value="EAL"/>
    <property type="match status" value="1"/>
</dbReference>
<keyword evidence="5" id="KW-1185">Reference proteome</keyword>
<dbReference type="AlphaFoldDB" id="A0AA41UHD7"/>
<dbReference type="PROSITE" id="PS50887">
    <property type="entry name" value="GGDEF"/>
    <property type="match status" value="1"/>
</dbReference>
<dbReference type="PANTHER" id="PTHR44757:SF2">
    <property type="entry name" value="BIOFILM ARCHITECTURE MAINTENANCE PROTEIN MBAA"/>
    <property type="match status" value="1"/>
</dbReference>
<feature type="transmembrane region" description="Helical" evidence="1">
    <location>
        <begin position="282"/>
        <end position="302"/>
    </location>
</feature>
<feature type="domain" description="GGDEF" evidence="3">
    <location>
        <begin position="368"/>
        <end position="501"/>
    </location>
</feature>
<dbReference type="PANTHER" id="PTHR44757">
    <property type="entry name" value="DIGUANYLATE CYCLASE DGCP"/>
    <property type="match status" value="1"/>
</dbReference>
<keyword evidence="1" id="KW-1133">Transmembrane helix</keyword>
<keyword evidence="1" id="KW-0472">Membrane</keyword>
<feature type="transmembrane region" description="Helical" evidence="1">
    <location>
        <begin position="111"/>
        <end position="133"/>
    </location>
</feature>
<accession>A0AA41UHD7</accession>
<dbReference type="InterPro" id="IPR029787">
    <property type="entry name" value="Nucleotide_cyclase"/>
</dbReference>
<dbReference type="InterPro" id="IPR000160">
    <property type="entry name" value="GGDEF_dom"/>
</dbReference>
<dbReference type="SUPFAM" id="SSF55073">
    <property type="entry name" value="Nucleotide cyclase"/>
    <property type="match status" value="1"/>
</dbReference>
<dbReference type="RefSeq" id="WP_243012059.1">
    <property type="nucleotide sequence ID" value="NZ_JALGAR010000002.1"/>
</dbReference>
<feature type="transmembrane region" description="Helical" evidence="1">
    <location>
        <begin position="145"/>
        <end position="168"/>
    </location>
</feature>
<dbReference type="SMART" id="SM00267">
    <property type="entry name" value="GGDEF"/>
    <property type="match status" value="1"/>
</dbReference>
<evidence type="ECO:0000313" key="5">
    <source>
        <dbReference type="Proteomes" id="UP001165341"/>
    </source>
</evidence>
<feature type="transmembrane region" description="Helical" evidence="1">
    <location>
        <begin position="180"/>
        <end position="200"/>
    </location>
</feature>
<feature type="transmembrane region" description="Helical" evidence="1">
    <location>
        <begin position="21"/>
        <end position="43"/>
    </location>
</feature>
<feature type="transmembrane region" description="Helical" evidence="1">
    <location>
        <begin position="49"/>
        <end position="67"/>
    </location>
</feature>
<proteinExistence type="predicted"/>
<evidence type="ECO:0000256" key="1">
    <source>
        <dbReference type="SAM" id="Phobius"/>
    </source>
</evidence>
<feature type="domain" description="EAL" evidence="2">
    <location>
        <begin position="508"/>
        <end position="761"/>
    </location>
</feature>
<feature type="transmembrane region" description="Helical" evidence="1">
    <location>
        <begin position="79"/>
        <end position="105"/>
    </location>
</feature>
<dbReference type="EMBL" id="JALGAR010000002">
    <property type="protein sequence ID" value="MCI4658314.1"/>
    <property type="molecule type" value="Genomic_DNA"/>
</dbReference>